<evidence type="ECO:0000313" key="9">
    <source>
        <dbReference type="EMBL" id="MFC4665119.1"/>
    </source>
</evidence>
<dbReference type="EC" id="3.4.11.18" evidence="6 7"/>
<evidence type="ECO:0000256" key="5">
    <source>
        <dbReference type="ARBA" id="ARBA00022801"/>
    </source>
</evidence>
<dbReference type="NCBIfam" id="TIGR00500">
    <property type="entry name" value="met_pdase_I"/>
    <property type="match status" value="1"/>
</dbReference>
<comment type="subunit">
    <text evidence="6">Monomer.</text>
</comment>
<dbReference type="Pfam" id="PF00557">
    <property type="entry name" value="Peptidase_M24"/>
    <property type="match status" value="1"/>
</dbReference>
<feature type="binding site" evidence="6">
    <location>
        <position position="95"/>
    </location>
    <ligand>
        <name>a divalent metal cation</name>
        <dbReference type="ChEBI" id="CHEBI:60240"/>
        <label>1</label>
    </ligand>
</feature>
<dbReference type="PANTHER" id="PTHR43330:SF27">
    <property type="entry name" value="METHIONINE AMINOPEPTIDASE"/>
    <property type="match status" value="1"/>
</dbReference>
<feature type="binding site" evidence="6">
    <location>
        <position position="106"/>
    </location>
    <ligand>
        <name>a divalent metal cation</name>
        <dbReference type="ChEBI" id="CHEBI:60240"/>
        <label>2</label>
        <note>catalytic</note>
    </ligand>
</feature>
<feature type="binding site" evidence="6">
    <location>
        <position position="233"/>
    </location>
    <ligand>
        <name>a divalent metal cation</name>
        <dbReference type="ChEBI" id="CHEBI:60240"/>
        <label>2</label>
        <note>catalytic</note>
    </ligand>
</feature>
<keyword evidence="5 6" id="KW-0378">Hydrolase</keyword>
<keyword evidence="4 6" id="KW-0479">Metal-binding</keyword>
<evidence type="ECO:0000313" key="10">
    <source>
        <dbReference type="Proteomes" id="UP001596020"/>
    </source>
</evidence>
<comment type="cofactor">
    <cofactor evidence="6">
        <name>Co(2+)</name>
        <dbReference type="ChEBI" id="CHEBI:48828"/>
    </cofactor>
    <cofactor evidence="6">
        <name>Zn(2+)</name>
        <dbReference type="ChEBI" id="CHEBI:29105"/>
    </cofactor>
    <cofactor evidence="6">
        <name>Mn(2+)</name>
        <dbReference type="ChEBI" id="CHEBI:29035"/>
    </cofactor>
    <cofactor evidence="6">
        <name>Fe(2+)</name>
        <dbReference type="ChEBI" id="CHEBI:29033"/>
    </cofactor>
    <text evidence="6">Binds 2 divalent metal cations per subunit. Has a high-affinity and a low affinity metal-binding site. The true nature of the physiological cofactor is under debate. The enzyme is active with cobalt, zinc, manganese or divalent iron ions. Most likely, methionine aminopeptidases function as mononuclear Fe(2+)-metalloproteases under physiological conditions, and the catalytically relevant metal-binding site has been assigned to the histidine-containing high-affinity site.</text>
</comment>
<comment type="similarity">
    <text evidence="6">Belongs to the peptidase M24A family. Methionine aminopeptidase type 1 subfamily.</text>
</comment>
<dbReference type="EMBL" id="JBHSGO010000005">
    <property type="protein sequence ID" value="MFC4665119.1"/>
    <property type="molecule type" value="Genomic_DNA"/>
</dbReference>
<feature type="binding site" evidence="6">
    <location>
        <position position="106"/>
    </location>
    <ligand>
        <name>a divalent metal cation</name>
        <dbReference type="ChEBI" id="CHEBI:60240"/>
        <label>1</label>
    </ligand>
</feature>
<dbReference type="GO" id="GO:0004239">
    <property type="term" value="F:initiator methionyl aminopeptidase activity"/>
    <property type="evidence" value="ECO:0007669"/>
    <property type="project" value="UniProtKB-EC"/>
</dbReference>
<dbReference type="Proteomes" id="UP001596020">
    <property type="component" value="Unassembled WGS sequence"/>
</dbReference>
<evidence type="ECO:0000256" key="7">
    <source>
        <dbReference type="RuleBase" id="RU003653"/>
    </source>
</evidence>
<reference evidence="10" key="1">
    <citation type="journal article" date="2019" name="Int. J. Syst. Evol. Microbiol.">
        <title>The Global Catalogue of Microorganisms (GCM) 10K type strain sequencing project: providing services to taxonomists for standard genome sequencing and annotation.</title>
        <authorList>
            <consortium name="The Broad Institute Genomics Platform"/>
            <consortium name="The Broad Institute Genome Sequencing Center for Infectious Disease"/>
            <person name="Wu L."/>
            <person name="Ma J."/>
        </authorList>
    </citation>
    <scope>NUCLEOTIDE SEQUENCE [LARGE SCALE GENOMIC DNA]</scope>
    <source>
        <strain evidence="10">CGMCC 4.7357</strain>
    </source>
</reference>
<dbReference type="PANTHER" id="PTHR43330">
    <property type="entry name" value="METHIONINE AMINOPEPTIDASE"/>
    <property type="match status" value="1"/>
</dbReference>
<feature type="binding site" evidence="6">
    <location>
        <position position="77"/>
    </location>
    <ligand>
        <name>substrate</name>
    </ligand>
</feature>
<feature type="binding site" evidence="6">
    <location>
        <position position="202"/>
    </location>
    <ligand>
        <name>a divalent metal cation</name>
        <dbReference type="ChEBI" id="CHEBI:60240"/>
        <label>2</label>
        <note>catalytic</note>
    </ligand>
</feature>
<feature type="binding site" evidence="6">
    <location>
        <position position="233"/>
    </location>
    <ligand>
        <name>a divalent metal cation</name>
        <dbReference type="ChEBI" id="CHEBI:60240"/>
        <label>1</label>
    </ligand>
</feature>
<evidence type="ECO:0000256" key="6">
    <source>
        <dbReference type="HAMAP-Rule" id="MF_01974"/>
    </source>
</evidence>
<protein>
    <recommendedName>
        <fullName evidence="6 7">Methionine aminopeptidase</fullName>
        <shortName evidence="6">MAP</shortName>
        <shortName evidence="6">MetAP</shortName>
        <ecNumber evidence="6 7">3.4.11.18</ecNumber>
    </recommendedName>
    <alternativeName>
        <fullName evidence="6">Peptidase M</fullName>
    </alternativeName>
</protein>
<dbReference type="InterPro" id="IPR036005">
    <property type="entry name" value="Creatinase/aminopeptidase-like"/>
</dbReference>
<evidence type="ECO:0000256" key="1">
    <source>
        <dbReference type="ARBA" id="ARBA00002521"/>
    </source>
</evidence>
<feature type="domain" description="Peptidase M24" evidence="8">
    <location>
        <begin position="11"/>
        <end position="240"/>
    </location>
</feature>
<dbReference type="PRINTS" id="PR00599">
    <property type="entry name" value="MAPEPTIDASE"/>
</dbReference>
<comment type="caution">
    <text evidence="9">The sequence shown here is derived from an EMBL/GenBank/DDBJ whole genome shotgun (WGS) entry which is preliminary data.</text>
</comment>
<organism evidence="9 10">
    <name type="scientific">Falsiporphyromonas endometrii</name>
    <dbReference type="NCBI Taxonomy" id="1387297"/>
    <lineage>
        <taxon>Bacteria</taxon>
        <taxon>Pseudomonadati</taxon>
        <taxon>Bacteroidota</taxon>
        <taxon>Bacteroidia</taxon>
        <taxon>Bacteroidales</taxon>
        <taxon>Porphyromonadaceae</taxon>
        <taxon>Falsiporphyromonas</taxon>
    </lineage>
</organism>
<gene>
    <name evidence="6 9" type="primary">map</name>
    <name evidence="9" type="ORF">ACFO3G_00510</name>
</gene>
<dbReference type="InterPro" id="IPR000994">
    <property type="entry name" value="Pept_M24"/>
</dbReference>
<feature type="binding site" evidence="6">
    <location>
        <position position="169"/>
    </location>
    <ligand>
        <name>a divalent metal cation</name>
        <dbReference type="ChEBI" id="CHEBI:60240"/>
        <label>2</label>
        <note>catalytic</note>
    </ligand>
</feature>
<dbReference type="InterPro" id="IPR002467">
    <property type="entry name" value="Pept_M24A_MAP1"/>
</dbReference>
<dbReference type="RefSeq" id="WP_380076966.1">
    <property type="nucleotide sequence ID" value="NZ_JBHSGO010000005.1"/>
</dbReference>
<evidence type="ECO:0000256" key="4">
    <source>
        <dbReference type="ARBA" id="ARBA00022723"/>
    </source>
</evidence>
<dbReference type="CDD" id="cd01086">
    <property type="entry name" value="MetAP1"/>
    <property type="match status" value="1"/>
</dbReference>
<feature type="binding site" evidence="6">
    <location>
        <position position="176"/>
    </location>
    <ligand>
        <name>substrate</name>
    </ligand>
</feature>
<dbReference type="SUPFAM" id="SSF55920">
    <property type="entry name" value="Creatinase/aminopeptidase"/>
    <property type="match status" value="1"/>
</dbReference>
<sequence length="261" mass="28351">MITLKTQEEIELMYAANQLVGMTLAEVAKFIKPGVSTKELDKVAHDFIFDHGATPAFLGYEGFPASICASVNEHVVHGIPSSKQILKEGDIISVDCGTKLNGFTGDSAYTFAVGEISPEVRRLLETTKQSLYIGIENAIAGNRTGDIGNAVQTYCQSKGYGVVRELVGHGIGTHMHEAPEVPNYGAKHSGALLRPGMCICIEPMITMGKKNITFSTDGWTVKTRDRKPAAHFEHCMAITEGAPRILSSFEFIKEVLGDKEF</sequence>
<keyword evidence="3 6" id="KW-0645">Protease</keyword>
<dbReference type="Gene3D" id="3.90.230.10">
    <property type="entry name" value="Creatinase/methionine aminopeptidase superfamily"/>
    <property type="match status" value="1"/>
</dbReference>
<keyword evidence="10" id="KW-1185">Reference proteome</keyword>
<dbReference type="HAMAP" id="MF_01974">
    <property type="entry name" value="MetAP_1"/>
    <property type="match status" value="1"/>
</dbReference>
<evidence type="ECO:0000256" key="3">
    <source>
        <dbReference type="ARBA" id="ARBA00022670"/>
    </source>
</evidence>
<evidence type="ECO:0000256" key="2">
    <source>
        <dbReference type="ARBA" id="ARBA00022438"/>
    </source>
</evidence>
<keyword evidence="2 6" id="KW-0031">Aminopeptidase</keyword>
<accession>A0ABV9K509</accession>
<dbReference type="InterPro" id="IPR001714">
    <property type="entry name" value="Pept_M24_MAP"/>
</dbReference>
<comment type="catalytic activity">
    <reaction evidence="6 7">
        <text>Release of N-terminal amino acids, preferentially methionine, from peptides and arylamides.</text>
        <dbReference type="EC" id="3.4.11.18"/>
    </reaction>
</comment>
<name>A0ABV9K509_9PORP</name>
<evidence type="ECO:0000259" key="8">
    <source>
        <dbReference type="Pfam" id="PF00557"/>
    </source>
</evidence>
<proteinExistence type="inferred from homology"/>
<comment type="function">
    <text evidence="1 6">Removes the N-terminal methionine from nascent proteins. The N-terminal methionine is often cleaved when the second residue in the primary sequence is small and uncharged (Met-Ala-, Cys, Gly, Pro, Ser, Thr, or Val). Requires deformylation of the N(alpha)-formylated initiator methionine before it can be hydrolyzed.</text>
</comment>